<dbReference type="EMBL" id="SZYD01000004">
    <property type="protein sequence ID" value="KAD6453398.1"/>
    <property type="molecule type" value="Genomic_DNA"/>
</dbReference>
<comment type="caution">
    <text evidence="1">The sequence shown here is derived from an EMBL/GenBank/DDBJ whole genome shotgun (WGS) entry which is preliminary data.</text>
</comment>
<keyword evidence="2" id="KW-1185">Reference proteome</keyword>
<dbReference type="PANTHER" id="PTHR35998">
    <property type="entry name" value="OS02G0127900 PROTEIN"/>
    <property type="match status" value="1"/>
</dbReference>
<dbReference type="PANTHER" id="PTHR35998:SF1">
    <property type="entry name" value="OS02G0127900 PROTEIN"/>
    <property type="match status" value="1"/>
</dbReference>
<evidence type="ECO:0000313" key="2">
    <source>
        <dbReference type="Proteomes" id="UP000326396"/>
    </source>
</evidence>
<evidence type="ECO:0000313" key="1">
    <source>
        <dbReference type="EMBL" id="KAD6453398.1"/>
    </source>
</evidence>
<organism evidence="1 2">
    <name type="scientific">Mikania micrantha</name>
    <name type="common">bitter vine</name>
    <dbReference type="NCBI Taxonomy" id="192012"/>
    <lineage>
        <taxon>Eukaryota</taxon>
        <taxon>Viridiplantae</taxon>
        <taxon>Streptophyta</taxon>
        <taxon>Embryophyta</taxon>
        <taxon>Tracheophyta</taxon>
        <taxon>Spermatophyta</taxon>
        <taxon>Magnoliopsida</taxon>
        <taxon>eudicotyledons</taxon>
        <taxon>Gunneridae</taxon>
        <taxon>Pentapetalae</taxon>
        <taxon>asterids</taxon>
        <taxon>campanulids</taxon>
        <taxon>Asterales</taxon>
        <taxon>Asteraceae</taxon>
        <taxon>Asteroideae</taxon>
        <taxon>Heliantheae alliance</taxon>
        <taxon>Eupatorieae</taxon>
        <taxon>Mikania</taxon>
    </lineage>
</organism>
<gene>
    <name evidence="1" type="ORF">E3N88_08103</name>
</gene>
<protein>
    <submittedName>
        <fullName evidence="1">Uncharacterized protein</fullName>
    </submittedName>
</protein>
<dbReference type="AlphaFoldDB" id="A0A5N6PGC1"/>
<reference evidence="1 2" key="1">
    <citation type="submission" date="2019-05" db="EMBL/GenBank/DDBJ databases">
        <title>Mikania micrantha, genome provides insights into the molecular mechanism of rapid growth.</title>
        <authorList>
            <person name="Liu B."/>
        </authorList>
    </citation>
    <scope>NUCLEOTIDE SEQUENCE [LARGE SCALE GENOMIC DNA]</scope>
    <source>
        <strain evidence="1">NLD-2019</strain>
        <tissue evidence="1">Leaf</tissue>
    </source>
</reference>
<name>A0A5N6PGC1_9ASTR</name>
<sequence>MVLWEITLGTAYFLGLKRTYKLALKIQRRLLPSKHPKIRQYLQRKTRSIFDMALNVHRKVQQRDIEVGRNLGNWILRWLDKMKPDAQIRTGKPTKPDNNIVNPTKKQLTDTCNQKPSQIHETSYIKNRDKKSSTRRHFSSSPYSHAEYPTVSMMMKPIGFKTQCRHFNTFEMKKTRLGFDGVIRDDILWWMMQK</sequence>
<proteinExistence type="predicted"/>
<accession>A0A5N6PGC1</accession>
<dbReference type="Proteomes" id="UP000326396">
    <property type="component" value="Linkage Group LG12"/>
</dbReference>
<dbReference type="OrthoDB" id="2018352at2759"/>